<protein>
    <submittedName>
        <fullName evidence="2">Uncharacterized protein</fullName>
    </submittedName>
</protein>
<sequence>MSIETDHDGEEANPTFIPPMDATTPIQPQSTTPMTQQDHEIDKLIDDLTKLDDEEDKVPINMLKRK</sequence>
<feature type="region of interest" description="Disordered" evidence="1">
    <location>
        <begin position="1"/>
        <end position="38"/>
    </location>
</feature>
<gene>
    <name evidence="2" type="ORF">J1N35_041639</name>
</gene>
<evidence type="ECO:0000256" key="1">
    <source>
        <dbReference type="SAM" id="MobiDB-lite"/>
    </source>
</evidence>
<name>A0A9D3ZJL4_9ROSI</name>
<reference evidence="2 3" key="1">
    <citation type="journal article" date="2021" name="Plant Biotechnol. J.">
        <title>Multi-omics assisted identification of the key and species-specific regulatory components of drought-tolerant mechanisms in Gossypium stocksii.</title>
        <authorList>
            <person name="Yu D."/>
            <person name="Ke L."/>
            <person name="Zhang D."/>
            <person name="Wu Y."/>
            <person name="Sun Y."/>
            <person name="Mei J."/>
            <person name="Sun J."/>
            <person name="Sun Y."/>
        </authorList>
    </citation>
    <scope>NUCLEOTIDE SEQUENCE [LARGE SCALE GENOMIC DNA]</scope>
    <source>
        <strain evidence="3">cv. E1</strain>
        <tissue evidence="2">Leaf</tissue>
    </source>
</reference>
<evidence type="ECO:0000313" key="2">
    <source>
        <dbReference type="EMBL" id="KAH1039896.1"/>
    </source>
</evidence>
<comment type="caution">
    <text evidence="2">The sequence shown here is derived from an EMBL/GenBank/DDBJ whole genome shotgun (WGS) entry which is preliminary data.</text>
</comment>
<dbReference type="Proteomes" id="UP000828251">
    <property type="component" value="Unassembled WGS sequence"/>
</dbReference>
<proteinExistence type="predicted"/>
<dbReference type="AlphaFoldDB" id="A0A9D3ZJL4"/>
<feature type="compositionally biased region" description="Polar residues" evidence="1">
    <location>
        <begin position="24"/>
        <end position="36"/>
    </location>
</feature>
<accession>A0A9D3ZJL4</accession>
<organism evidence="2 3">
    <name type="scientific">Gossypium stocksii</name>
    <dbReference type="NCBI Taxonomy" id="47602"/>
    <lineage>
        <taxon>Eukaryota</taxon>
        <taxon>Viridiplantae</taxon>
        <taxon>Streptophyta</taxon>
        <taxon>Embryophyta</taxon>
        <taxon>Tracheophyta</taxon>
        <taxon>Spermatophyta</taxon>
        <taxon>Magnoliopsida</taxon>
        <taxon>eudicotyledons</taxon>
        <taxon>Gunneridae</taxon>
        <taxon>Pentapetalae</taxon>
        <taxon>rosids</taxon>
        <taxon>malvids</taxon>
        <taxon>Malvales</taxon>
        <taxon>Malvaceae</taxon>
        <taxon>Malvoideae</taxon>
        <taxon>Gossypium</taxon>
    </lineage>
</organism>
<keyword evidence="3" id="KW-1185">Reference proteome</keyword>
<evidence type="ECO:0000313" key="3">
    <source>
        <dbReference type="Proteomes" id="UP000828251"/>
    </source>
</evidence>
<dbReference type="EMBL" id="JAIQCV010000012">
    <property type="protein sequence ID" value="KAH1039896.1"/>
    <property type="molecule type" value="Genomic_DNA"/>
</dbReference>